<dbReference type="Proteomes" id="UP000541444">
    <property type="component" value="Unassembled WGS sequence"/>
</dbReference>
<evidence type="ECO:0000313" key="1">
    <source>
        <dbReference type="EMBL" id="KAF6150066.1"/>
    </source>
</evidence>
<dbReference type="AlphaFoldDB" id="A0A7J7M5C9"/>
<comment type="caution">
    <text evidence="1">The sequence shown here is derived from an EMBL/GenBank/DDBJ whole genome shotgun (WGS) entry which is preliminary data.</text>
</comment>
<sequence length="391" mass="44904">MKDFTKTWVKPDDTEVQFVHPLPEYLHLNKGSPSSKPLEANAFAYPTSQITNANPIIRHNNWTNVMQRIDDNAEHWKARFIDGLPPLFAAKVRQKLKDQYDGTELLQLSSGPIRNMVDNLPNIEPHTFLLHESQLDYNRIILPTEQYHILHNKDKKTGFISCTISFMNNNTFSMKMRALAHFIKNSEHPLSPNRGLHHSWTHQRNRRTSLRKLNIQLEKQHHLAYNSYKSNGSLVVTDLTRRNNKTSPKQTAPGKNISNPLIPVSLVKTKRSIKTSDIIHHPEILAISKSELTLANWEARSKDFYSNTPPPGSSLKSINFYSNPGCLIRSTHPQPDKLWLFENGFITVLEVTCLQDLRGFLPLLYHTIASLSTILFFHGRIYLDINTIPPE</sequence>
<organism evidence="1 2">
    <name type="scientific">Kingdonia uniflora</name>
    <dbReference type="NCBI Taxonomy" id="39325"/>
    <lineage>
        <taxon>Eukaryota</taxon>
        <taxon>Viridiplantae</taxon>
        <taxon>Streptophyta</taxon>
        <taxon>Embryophyta</taxon>
        <taxon>Tracheophyta</taxon>
        <taxon>Spermatophyta</taxon>
        <taxon>Magnoliopsida</taxon>
        <taxon>Ranunculales</taxon>
        <taxon>Circaeasteraceae</taxon>
        <taxon>Kingdonia</taxon>
    </lineage>
</organism>
<keyword evidence="2" id="KW-1185">Reference proteome</keyword>
<dbReference type="EMBL" id="JACGCM010001763">
    <property type="protein sequence ID" value="KAF6150066.1"/>
    <property type="molecule type" value="Genomic_DNA"/>
</dbReference>
<dbReference type="OrthoDB" id="1429427at2759"/>
<gene>
    <name evidence="1" type="ORF">GIB67_002848</name>
</gene>
<protein>
    <submittedName>
        <fullName evidence="1">Uncharacterized protein</fullName>
    </submittedName>
</protein>
<evidence type="ECO:0000313" key="2">
    <source>
        <dbReference type="Proteomes" id="UP000541444"/>
    </source>
</evidence>
<name>A0A7J7M5C9_9MAGN</name>
<accession>A0A7J7M5C9</accession>
<proteinExistence type="predicted"/>
<reference evidence="1 2" key="1">
    <citation type="journal article" date="2020" name="IScience">
        <title>Genome Sequencing of the Endangered Kingdonia uniflora (Circaeasteraceae, Ranunculales) Reveals Potential Mechanisms of Evolutionary Specialization.</title>
        <authorList>
            <person name="Sun Y."/>
            <person name="Deng T."/>
            <person name="Zhang A."/>
            <person name="Moore M.J."/>
            <person name="Landis J.B."/>
            <person name="Lin N."/>
            <person name="Zhang H."/>
            <person name="Zhang X."/>
            <person name="Huang J."/>
            <person name="Zhang X."/>
            <person name="Sun H."/>
            <person name="Wang H."/>
        </authorList>
    </citation>
    <scope>NUCLEOTIDE SEQUENCE [LARGE SCALE GENOMIC DNA]</scope>
    <source>
        <strain evidence="1">TB1705</strain>
        <tissue evidence="1">Leaf</tissue>
    </source>
</reference>